<dbReference type="SMART" id="SM01218">
    <property type="entry name" value="FoP_duplication"/>
    <property type="match status" value="1"/>
</dbReference>
<dbReference type="AlphaFoldDB" id="A0A5N6QC37"/>
<feature type="compositionally biased region" description="Basic and acidic residues" evidence="3">
    <location>
        <begin position="1"/>
        <end position="18"/>
    </location>
</feature>
<dbReference type="Proteomes" id="UP000327013">
    <property type="component" value="Chromosome 1"/>
</dbReference>
<dbReference type="PANTHER" id="PTHR19965">
    <property type="entry name" value="RNA AND EXPORT FACTOR BINDING PROTEIN"/>
    <property type="match status" value="1"/>
</dbReference>
<protein>
    <recommendedName>
        <fullName evidence="4">RRM domain-containing protein</fullName>
    </recommendedName>
</protein>
<dbReference type="OrthoDB" id="1049195at2759"/>
<dbReference type="InterPro" id="IPR035979">
    <property type="entry name" value="RBD_domain_sf"/>
</dbReference>
<feature type="domain" description="RRM" evidence="4">
    <location>
        <begin position="91"/>
        <end position="168"/>
    </location>
</feature>
<dbReference type="InterPro" id="IPR000504">
    <property type="entry name" value="RRM_dom"/>
</dbReference>
<gene>
    <name evidence="5" type="ORF">FH972_001506</name>
</gene>
<evidence type="ECO:0000256" key="2">
    <source>
        <dbReference type="PROSITE-ProRule" id="PRU00176"/>
    </source>
</evidence>
<dbReference type="InterPro" id="IPR025715">
    <property type="entry name" value="FoP_C"/>
</dbReference>
<dbReference type="PANTHER" id="PTHR19965:SF35">
    <property type="entry name" value="RNA ANNEALING PROTEIN YRA1"/>
    <property type="match status" value="1"/>
</dbReference>
<accession>A0A5N6QC37</accession>
<feature type="compositionally biased region" description="Gly residues" evidence="3">
    <location>
        <begin position="202"/>
        <end position="215"/>
    </location>
</feature>
<feature type="region of interest" description="Disordered" evidence="3">
    <location>
        <begin position="1"/>
        <end position="43"/>
    </location>
</feature>
<reference evidence="5 6" key="1">
    <citation type="submission" date="2019-06" db="EMBL/GenBank/DDBJ databases">
        <title>A chromosomal-level reference genome of Carpinus fangiana (Coryloideae, Betulaceae).</title>
        <authorList>
            <person name="Yang X."/>
            <person name="Wang Z."/>
            <person name="Zhang L."/>
            <person name="Hao G."/>
            <person name="Liu J."/>
            <person name="Yang Y."/>
        </authorList>
    </citation>
    <scope>NUCLEOTIDE SEQUENCE [LARGE SCALE GENOMIC DNA]</scope>
    <source>
        <strain evidence="5">Cfa_2016G</strain>
        <tissue evidence="5">Leaf</tissue>
    </source>
</reference>
<dbReference type="Pfam" id="PF00076">
    <property type="entry name" value="RRM_1"/>
    <property type="match status" value="1"/>
</dbReference>
<dbReference type="GO" id="GO:0006406">
    <property type="term" value="P:mRNA export from nucleus"/>
    <property type="evidence" value="ECO:0007669"/>
    <property type="project" value="TreeGrafter"/>
</dbReference>
<dbReference type="EMBL" id="CM017321">
    <property type="protein sequence ID" value="KAE7996816.1"/>
    <property type="molecule type" value="Genomic_DNA"/>
</dbReference>
<organism evidence="5 6">
    <name type="scientific">Carpinus fangiana</name>
    <dbReference type="NCBI Taxonomy" id="176857"/>
    <lineage>
        <taxon>Eukaryota</taxon>
        <taxon>Viridiplantae</taxon>
        <taxon>Streptophyta</taxon>
        <taxon>Embryophyta</taxon>
        <taxon>Tracheophyta</taxon>
        <taxon>Spermatophyta</taxon>
        <taxon>Magnoliopsida</taxon>
        <taxon>eudicotyledons</taxon>
        <taxon>Gunneridae</taxon>
        <taxon>Pentapetalae</taxon>
        <taxon>rosids</taxon>
        <taxon>fabids</taxon>
        <taxon>Fagales</taxon>
        <taxon>Betulaceae</taxon>
        <taxon>Carpinus</taxon>
    </lineage>
</organism>
<dbReference type="CDD" id="cd12680">
    <property type="entry name" value="RRM_THOC4"/>
    <property type="match status" value="1"/>
</dbReference>
<dbReference type="PROSITE" id="PS50102">
    <property type="entry name" value="RRM"/>
    <property type="match status" value="1"/>
</dbReference>
<dbReference type="InterPro" id="IPR012677">
    <property type="entry name" value="Nucleotide-bd_a/b_plait_sf"/>
</dbReference>
<proteinExistence type="predicted"/>
<evidence type="ECO:0000256" key="3">
    <source>
        <dbReference type="SAM" id="MobiDB-lite"/>
    </source>
</evidence>
<sequence>MSKKLDMSLDDVIRDSRRSGGHNDSSRGRGRASSGPGPDRRFASRNAVRTVPYYVPQPMQAVNPLFQQQVVNPIFQQQMMLGGGSNTEEGTKLYISNLDYGVTNEDIQVLFSEIGDLKRYSIHYDRSGRSKGTAEVVFQRHSDALAAIKRYNEVQLDGKPIKIELVGVNLVAPAVVLPSTNSILGKPSGAFTSGQVRYGAGSWGRGGGGGRGGGRVINRGPPARGLTRGKDHVEKLSAEDLDADLEKYRLEAMQIN</sequence>
<name>A0A5N6QC37_9ROSI</name>
<dbReference type="Pfam" id="PF13865">
    <property type="entry name" value="FoP_duplication"/>
    <property type="match status" value="1"/>
</dbReference>
<dbReference type="SUPFAM" id="SSF54928">
    <property type="entry name" value="RNA-binding domain, RBD"/>
    <property type="match status" value="1"/>
</dbReference>
<dbReference type="GO" id="GO:0003729">
    <property type="term" value="F:mRNA binding"/>
    <property type="evidence" value="ECO:0007669"/>
    <property type="project" value="TreeGrafter"/>
</dbReference>
<evidence type="ECO:0000313" key="6">
    <source>
        <dbReference type="Proteomes" id="UP000327013"/>
    </source>
</evidence>
<dbReference type="Gene3D" id="3.30.70.330">
    <property type="match status" value="1"/>
</dbReference>
<evidence type="ECO:0000259" key="4">
    <source>
        <dbReference type="PROSITE" id="PS50102"/>
    </source>
</evidence>
<feature type="region of interest" description="Disordered" evidence="3">
    <location>
        <begin position="202"/>
        <end position="228"/>
    </location>
</feature>
<dbReference type="SMART" id="SM00360">
    <property type="entry name" value="RRM"/>
    <property type="match status" value="1"/>
</dbReference>
<evidence type="ECO:0000313" key="5">
    <source>
        <dbReference type="EMBL" id="KAE7996816.1"/>
    </source>
</evidence>
<evidence type="ECO:0000256" key="1">
    <source>
        <dbReference type="ARBA" id="ARBA00022884"/>
    </source>
</evidence>
<dbReference type="GO" id="GO:0005634">
    <property type="term" value="C:nucleus"/>
    <property type="evidence" value="ECO:0007669"/>
    <property type="project" value="TreeGrafter"/>
</dbReference>
<dbReference type="InterPro" id="IPR051229">
    <property type="entry name" value="ALYREF_mRNA_export"/>
</dbReference>
<keyword evidence="6" id="KW-1185">Reference proteome</keyword>
<keyword evidence="1 2" id="KW-0694">RNA-binding</keyword>